<name>A0A2Z5G4Z9_9BACT</name>
<dbReference type="KEGG" id="abas:ACPOL_4970"/>
<evidence type="ECO:0000313" key="2">
    <source>
        <dbReference type="Proteomes" id="UP000253606"/>
    </source>
</evidence>
<sequence>MCEIPVIAGLLCCANAVETAMSKQNVKRETCFHDILTVIFTRCSSCF</sequence>
<proteinExistence type="predicted"/>
<evidence type="ECO:0000313" key="1">
    <source>
        <dbReference type="EMBL" id="AXC14232.1"/>
    </source>
</evidence>
<reference evidence="1 2" key="1">
    <citation type="journal article" date="2018" name="Front. Microbiol.">
        <title>Hydrolytic Capabilities as a Key to Environmental Success: Chitinolytic and Cellulolytic Acidobacteria From Acidic Sub-arctic Soils and Boreal Peatlands.</title>
        <authorList>
            <person name="Belova S.E."/>
            <person name="Ravin N.V."/>
            <person name="Pankratov T.A."/>
            <person name="Rakitin A.L."/>
            <person name="Ivanova A.A."/>
            <person name="Beletsky A.V."/>
            <person name="Mardanov A.V."/>
            <person name="Sinninghe Damste J.S."/>
            <person name="Dedysh S.N."/>
        </authorList>
    </citation>
    <scope>NUCLEOTIDE SEQUENCE [LARGE SCALE GENOMIC DNA]</scope>
    <source>
        <strain evidence="1 2">SBC82</strain>
    </source>
</reference>
<keyword evidence="2" id="KW-1185">Reference proteome</keyword>
<dbReference type="AlphaFoldDB" id="A0A2Z5G4Z9"/>
<dbReference type="Proteomes" id="UP000253606">
    <property type="component" value="Chromosome"/>
</dbReference>
<gene>
    <name evidence="1" type="ORF">ACPOL_4970</name>
</gene>
<organism evidence="1 2">
    <name type="scientific">Acidisarcina polymorpha</name>
    <dbReference type="NCBI Taxonomy" id="2211140"/>
    <lineage>
        <taxon>Bacteria</taxon>
        <taxon>Pseudomonadati</taxon>
        <taxon>Acidobacteriota</taxon>
        <taxon>Terriglobia</taxon>
        <taxon>Terriglobales</taxon>
        <taxon>Acidobacteriaceae</taxon>
        <taxon>Acidisarcina</taxon>
    </lineage>
</organism>
<accession>A0A2Z5G4Z9</accession>
<protein>
    <submittedName>
        <fullName evidence="1">Uncharacterized protein</fullName>
    </submittedName>
</protein>
<dbReference type="EMBL" id="CP030840">
    <property type="protein sequence ID" value="AXC14232.1"/>
    <property type="molecule type" value="Genomic_DNA"/>
</dbReference>